<accession>A0ACC1MRZ2</accession>
<evidence type="ECO:0000313" key="2">
    <source>
        <dbReference type="Proteomes" id="UP001143910"/>
    </source>
</evidence>
<sequence length="499" mass="55575">MPLPDILDLVHLVGEGSLSNTVLSLVQSRSFTAVQLCSDVESLAQFSRVFSDLEIRGLVKTIHYDIVLPRLSDSRLQRKLQSRREATANNVAFTRAIVKLFGLLRDWDIQKGIRLQIAAASPSDTRDFSAPSIKVKPYRNALKFLAFDDNELRAAHGLPTVSCIGSLCWDIFDVVSTGSNARRAHPSIIRPLCTALPLLTSASWLLCMPARRLGMQLRREHRETLAQALILLPLENFRSLTICLLDPEPFNHLARPGAFVAEGDEDALSLAVQKLLELPVLSELRLEGKWTLDPSAFTGSPGPAMREIWVDGALVTPSGKWLTAMPENTDSEQSPTDSSYDIEHVLEVNTSIDSDDSEVEDPEVSQTLHISEWERNPAIRRFVPKARLAVPLLCAFASAIARAPNRQAIRYARLRFSDKAGRIRYNYLGAGECDSRLLNDNDSDMPYAIDNSPIEHARWYVDPVGQWFDGFCQVPDDLKEALEAGVGSENIRPPLVYRP</sequence>
<dbReference type="EMBL" id="JANJQO010001822">
    <property type="protein sequence ID" value="KAJ2969111.1"/>
    <property type="molecule type" value="Genomic_DNA"/>
</dbReference>
<gene>
    <name evidence="1" type="ORF">NQ176_g8842</name>
</gene>
<dbReference type="Proteomes" id="UP001143910">
    <property type="component" value="Unassembled WGS sequence"/>
</dbReference>
<comment type="caution">
    <text evidence="1">The sequence shown here is derived from an EMBL/GenBank/DDBJ whole genome shotgun (WGS) entry which is preliminary data.</text>
</comment>
<protein>
    <submittedName>
        <fullName evidence="1">Uncharacterized protein</fullName>
    </submittedName>
</protein>
<name>A0ACC1MRZ2_9HYPO</name>
<reference evidence="1" key="1">
    <citation type="submission" date="2022-08" db="EMBL/GenBank/DDBJ databases">
        <title>Genome Sequence of Lecanicillium fungicola.</title>
        <authorList>
            <person name="Buettner E."/>
        </authorList>
    </citation>
    <scope>NUCLEOTIDE SEQUENCE</scope>
    <source>
        <strain evidence="1">Babe33</strain>
    </source>
</reference>
<organism evidence="1 2">
    <name type="scientific">Zarea fungicola</name>
    <dbReference type="NCBI Taxonomy" id="93591"/>
    <lineage>
        <taxon>Eukaryota</taxon>
        <taxon>Fungi</taxon>
        <taxon>Dikarya</taxon>
        <taxon>Ascomycota</taxon>
        <taxon>Pezizomycotina</taxon>
        <taxon>Sordariomycetes</taxon>
        <taxon>Hypocreomycetidae</taxon>
        <taxon>Hypocreales</taxon>
        <taxon>Cordycipitaceae</taxon>
        <taxon>Zarea</taxon>
    </lineage>
</organism>
<proteinExistence type="predicted"/>
<evidence type="ECO:0000313" key="1">
    <source>
        <dbReference type="EMBL" id="KAJ2969111.1"/>
    </source>
</evidence>
<keyword evidence="2" id="KW-1185">Reference proteome</keyword>